<dbReference type="EMBL" id="KN847043">
    <property type="protein sequence ID" value="KIW26977.1"/>
    <property type="molecule type" value="Genomic_DNA"/>
</dbReference>
<dbReference type="GeneID" id="27345953"/>
<evidence type="ECO:0000313" key="2">
    <source>
        <dbReference type="EMBL" id="KIW26977.1"/>
    </source>
</evidence>
<dbReference type="RefSeq" id="XP_016247193.1">
    <property type="nucleotide sequence ID" value="XM_016393774.1"/>
</dbReference>
<name>A0A0D2APG4_9EURO</name>
<gene>
    <name evidence="2" type="ORF">PV07_06759</name>
</gene>
<dbReference type="AlphaFoldDB" id="A0A0D2APG4"/>
<keyword evidence="3" id="KW-1185">Reference proteome</keyword>
<dbReference type="VEuPathDB" id="FungiDB:PV07_06759"/>
<feature type="compositionally biased region" description="Low complexity" evidence="1">
    <location>
        <begin position="90"/>
        <end position="103"/>
    </location>
</feature>
<evidence type="ECO:0000256" key="1">
    <source>
        <dbReference type="SAM" id="MobiDB-lite"/>
    </source>
</evidence>
<proteinExistence type="predicted"/>
<organism evidence="2 3">
    <name type="scientific">Cladophialophora immunda</name>
    <dbReference type="NCBI Taxonomy" id="569365"/>
    <lineage>
        <taxon>Eukaryota</taxon>
        <taxon>Fungi</taxon>
        <taxon>Dikarya</taxon>
        <taxon>Ascomycota</taxon>
        <taxon>Pezizomycotina</taxon>
        <taxon>Eurotiomycetes</taxon>
        <taxon>Chaetothyriomycetidae</taxon>
        <taxon>Chaetothyriales</taxon>
        <taxon>Herpotrichiellaceae</taxon>
        <taxon>Cladophialophora</taxon>
    </lineage>
</organism>
<sequence length="130" mass="14277">MVFVHIRDFLGRGGCTESEERATEKGYPTLPRCLGTGRHIHVCSRAIYRTGHAALHPMQHSLALGKALFNDTDSWKTEGLGSTWEENSRPESNSPSSLRSSPNATPGCFLPHPPTCVCVISVTHSRDPKH</sequence>
<accession>A0A0D2APG4</accession>
<reference evidence="2 3" key="1">
    <citation type="submission" date="2015-01" db="EMBL/GenBank/DDBJ databases">
        <title>The Genome Sequence of Cladophialophora immunda CBS83496.</title>
        <authorList>
            <consortium name="The Broad Institute Genomics Platform"/>
            <person name="Cuomo C."/>
            <person name="de Hoog S."/>
            <person name="Gorbushina A."/>
            <person name="Stielow B."/>
            <person name="Teixiera M."/>
            <person name="Abouelleil A."/>
            <person name="Chapman S.B."/>
            <person name="Priest M."/>
            <person name="Young S.K."/>
            <person name="Wortman J."/>
            <person name="Nusbaum C."/>
            <person name="Birren B."/>
        </authorList>
    </citation>
    <scope>NUCLEOTIDE SEQUENCE [LARGE SCALE GENOMIC DNA]</scope>
    <source>
        <strain evidence="2 3">CBS 83496</strain>
    </source>
</reference>
<feature type="region of interest" description="Disordered" evidence="1">
    <location>
        <begin position="79"/>
        <end position="106"/>
    </location>
</feature>
<dbReference type="Proteomes" id="UP000054466">
    <property type="component" value="Unassembled WGS sequence"/>
</dbReference>
<dbReference type="HOGENOM" id="CLU_1937938_0_0_1"/>
<protein>
    <submittedName>
        <fullName evidence="2">Uncharacterized protein</fullName>
    </submittedName>
</protein>
<evidence type="ECO:0000313" key="3">
    <source>
        <dbReference type="Proteomes" id="UP000054466"/>
    </source>
</evidence>